<protein>
    <submittedName>
        <fullName evidence="2">ABC transporter permease subunit</fullName>
    </submittedName>
</protein>
<name>A0ABX7S567_9BACT</name>
<keyword evidence="1" id="KW-1133">Transmembrane helix</keyword>
<feature type="transmembrane region" description="Helical" evidence="1">
    <location>
        <begin position="12"/>
        <end position="30"/>
    </location>
</feature>
<organism evidence="2 3">
    <name type="scientific">Thermosipho ferrireducens</name>
    <dbReference type="NCBI Taxonomy" id="2571116"/>
    <lineage>
        <taxon>Bacteria</taxon>
        <taxon>Thermotogati</taxon>
        <taxon>Thermotogota</taxon>
        <taxon>Thermotogae</taxon>
        <taxon>Thermotogales</taxon>
        <taxon>Fervidobacteriaceae</taxon>
        <taxon>Thermosipho</taxon>
    </lineage>
</organism>
<dbReference type="PANTHER" id="PTHR37305">
    <property type="entry name" value="INTEGRAL MEMBRANE PROTEIN-RELATED"/>
    <property type="match status" value="1"/>
</dbReference>
<gene>
    <name evidence="2" type="ORF">JYK00_05890</name>
</gene>
<feature type="transmembrane region" description="Helical" evidence="1">
    <location>
        <begin position="110"/>
        <end position="135"/>
    </location>
</feature>
<keyword evidence="3" id="KW-1185">Reference proteome</keyword>
<proteinExistence type="predicted"/>
<feature type="transmembrane region" description="Helical" evidence="1">
    <location>
        <begin position="180"/>
        <end position="201"/>
    </location>
</feature>
<evidence type="ECO:0000313" key="3">
    <source>
        <dbReference type="Proteomes" id="UP000671862"/>
    </source>
</evidence>
<dbReference type="EMBL" id="CP071446">
    <property type="protein sequence ID" value="QTA37274.1"/>
    <property type="molecule type" value="Genomic_DNA"/>
</dbReference>
<evidence type="ECO:0000256" key="1">
    <source>
        <dbReference type="SAM" id="Phobius"/>
    </source>
</evidence>
<reference evidence="2 3" key="1">
    <citation type="submission" date="2021-03" db="EMBL/GenBank/DDBJ databases">
        <title>Thermosipho ferrireducens sp.nov., an anaerobic thermophilic iron-reducing bacterium isolated from a deep-sea hydrothermal sulfide deposits.</title>
        <authorList>
            <person name="Zeng X."/>
            <person name="Chen Y."/>
            <person name="Shao Z."/>
        </authorList>
    </citation>
    <scope>NUCLEOTIDE SEQUENCE [LARGE SCALE GENOMIC DNA]</scope>
    <source>
        <strain evidence="2 3">JL129W03</strain>
    </source>
</reference>
<keyword evidence="1" id="KW-0472">Membrane</keyword>
<dbReference type="PANTHER" id="PTHR37305:SF1">
    <property type="entry name" value="MEMBRANE PROTEIN"/>
    <property type="match status" value="1"/>
</dbReference>
<dbReference type="RefSeq" id="WP_207565999.1">
    <property type="nucleotide sequence ID" value="NZ_CP071446.1"/>
</dbReference>
<sequence length="247" mass="28541">MRKELLDLKVRSIVLLIAITGLFFVIAPLQKVTINMLSENAEAVEKFIGKGFVENLKDWKFYIYSQWFGKNFGQFIPIIAIIFAFPLFSREYESGTIEFLLTRNSRQRVFVNKLFVSSIILLAEIVFFSILPAIYSIIFSKELNYSYLFQFMIHVILGGMFWYSVTYMFSVVFNDQVKPILFSVVFLGGTTALGFLKPLQFLNTYTYILGTDILKGEGINVSYSFMLLLLTVIILIISYQVFLKKEI</sequence>
<evidence type="ECO:0000313" key="2">
    <source>
        <dbReference type="EMBL" id="QTA37274.1"/>
    </source>
</evidence>
<feature type="transmembrane region" description="Helical" evidence="1">
    <location>
        <begin position="221"/>
        <end position="242"/>
    </location>
</feature>
<keyword evidence="1" id="KW-0812">Transmembrane</keyword>
<feature type="transmembrane region" description="Helical" evidence="1">
    <location>
        <begin position="147"/>
        <end position="173"/>
    </location>
</feature>
<feature type="transmembrane region" description="Helical" evidence="1">
    <location>
        <begin position="72"/>
        <end position="89"/>
    </location>
</feature>
<dbReference type="Proteomes" id="UP000671862">
    <property type="component" value="Chromosome"/>
</dbReference>
<dbReference type="Pfam" id="PF12679">
    <property type="entry name" value="ABC2_membrane_2"/>
    <property type="match status" value="1"/>
</dbReference>
<accession>A0ABX7S567</accession>